<organism evidence="2 3">
    <name type="scientific">Streptomyces rameus</name>
    <dbReference type="NCBI Taxonomy" id="68261"/>
    <lineage>
        <taxon>Bacteria</taxon>
        <taxon>Bacillati</taxon>
        <taxon>Actinomycetota</taxon>
        <taxon>Actinomycetes</taxon>
        <taxon>Kitasatosporales</taxon>
        <taxon>Streptomycetaceae</taxon>
        <taxon>Streptomyces</taxon>
    </lineage>
</organism>
<dbReference type="EMBL" id="BAAAVM010000049">
    <property type="protein sequence ID" value="GAA3147670.1"/>
    <property type="molecule type" value="Genomic_DNA"/>
</dbReference>
<keyword evidence="1" id="KW-0472">Membrane</keyword>
<dbReference type="RefSeq" id="WP_345053407.1">
    <property type="nucleotide sequence ID" value="NZ_BAAAVM010000049.1"/>
</dbReference>
<name>A0ABP6NIH0_9ACTN</name>
<sequence>MESISALTDAITALALLIDVTLRAYTAVRDARRRQAPSEDGAS</sequence>
<evidence type="ECO:0000313" key="2">
    <source>
        <dbReference type="EMBL" id="GAA3147670.1"/>
    </source>
</evidence>
<evidence type="ECO:0000256" key="1">
    <source>
        <dbReference type="SAM" id="Phobius"/>
    </source>
</evidence>
<keyword evidence="1" id="KW-0812">Transmembrane</keyword>
<protein>
    <submittedName>
        <fullName evidence="2">Uncharacterized protein</fullName>
    </submittedName>
</protein>
<proteinExistence type="predicted"/>
<dbReference type="Proteomes" id="UP001500893">
    <property type="component" value="Unassembled WGS sequence"/>
</dbReference>
<accession>A0ABP6NIH0</accession>
<comment type="caution">
    <text evidence="2">The sequence shown here is derived from an EMBL/GenBank/DDBJ whole genome shotgun (WGS) entry which is preliminary data.</text>
</comment>
<keyword evidence="1" id="KW-1133">Transmembrane helix</keyword>
<feature type="transmembrane region" description="Helical" evidence="1">
    <location>
        <begin position="6"/>
        <end position="25"/>
    </location>
</feature>
<keyword evidence="3" id="KW-1185">Reference proteome</keyword>
<reference evidence="3" key="1">
    <citation type="journal article" date="2019" name="Int. J. Syst. Evol. Microbiol.">
        <title>The Global Catalogue of Microorganisms (GCM) 10K type strain sequencing project: providing services to taxonomists for standard genome sequencing and annotation.</title>
        <authorList>
            <consortium name="The Broad Institute Genomics Platform"/>
            <consortium name="The Broad Institute Genome Sequencing Center for Infectious Disease"/>
            <person name="Wu L."/>
            <person name="Ma J."/>
        </authorList>
    </citation>
    <scope>NUCLEOTIDE SEQUENCE [LARGE SCALE GENOMIC DNA]</scope>
    <source>
        <strain evidence="3">JCM 11574</strain>
    </source>
</reference>
<gene>
    <name evidence="2" type="ORF">GCM10010521_38710</name>
</gene>
<evidence type="ECO:0000313" key="3">
    <source>
        <dbReference type="Proteomes" id="UP001500893"/>
    </source>
</evidence>